<dbReference type="PANTHER" id="PTHR22930:SF269">
    <property type="entry name" value="NUCLEASE HARBI1-LIKE PROTEIN"/>
    <property type="match status" value="1"/>
</dbReference>
<dbReference type="InterPro" id="IPR027806">
    <property type="entry name" value="HARBI1_dom"/>
</dbReference>
<evidence type="ECO:0000256" key="4">
    <source>
        <dbReference type="ARBA" id="ARBA00022722"/>
    </source>
</evidence>
<keyword evidence="4" id="KW-0540">Nuclease</keyword>
<evidence type="ECO:0000256" key="1">
    <source>
        <dbReference type="ARBA" id="ARBA00001968"/>
    </source>
</evidence>
<dbReference type="STRING" id="112268.A0A182W805"/>
<evidence type="ECO:0000256" key="5">
    <source>
        <dbReference type="ARBA" id="ARBA00022723"/>
    </source>
</evidence>
<dbReference type="PANTHER" id="PTHR22930">
    <property type="match status" value="1"/>
</dbReference>
<comment type="subcellular location">
    <subcellularLocation>
        <location evidence="2">Nucleus</location>
    </subcellularLocation>
</comment>
<reference evidence="10" key="1">
    <citation type="submission" date="2013-03" db="EMBL/GenBank/DDBJ databases">
        <title>The Genome Sequence of Anopheles minimus MINIMUS1.</title>
        <authorList>
            <consortium name="The Broad Institute Genomics Platform"/>
            <person name="Neafsey D.E."/>
            <person name="Walton C."/>
            <person name="Walker B."/>
            <person name="Young S.K."/>
            <person name="Zeng Q."/>
            <person name="Gargeya S."/>
            <person name="Fitzgerald M."/>
            <person name="Haas B."/>
            <person name="Abouelleil A."/>
            <person name="Allen A.W."/>
            <person name="Alvarado L."/>
            <person name="Arachchi H.M."/>
            <person name="Berlin A.M."/>
            <person name="Chapman S.B."/>
            <person name="Gainer-Dewar J."/>
            <person name="Goldberg J."/>
            <person name="Griggs A."/>
            <person name="Gujja S."/>
            <person name="Hansen M."/>
            <person name="Howarth C."/>
            <person name="Imamovic A."/>
            <person name="Ireland A."/>
            <person name="Larimer J."/>
            <person name="McCowan C."/>
            <person name="Murphy C."/>
            <person name="Pearson M."/>
            <person name="Poon T.W."/>
            <person name="Priest M."/>
            <person name="Roberts A."/>
            <person name="Saif S."/>
            <person name="Shea T."/>
            <person name="Sisk P."/>
            <person name="Sykes S."/>
            <person name="Wortman J."/>
            <person name="Nusbaum C."/>
            <person name="Birren B."/>
        </authorList>
    </citation>
    <scope>NUCLEOTIDE SEQUENCE [LARGE SCALE GENOMIC DNA]</scope>
    <source>
        <strain evidence="10">MINIMUS1</strain>
    </source>
</reference>
<dbReference type="GO" id="GO:0016787">
    <property type="term" value="F:hydrolase activity"/>
    <property type="evidence" value="ECO:0007669"/>
    <property type="project" value="UniProtKB-KW"/>
</dbReference>
<dbReference type="Proteomes" id="UP000075920">
    <property type="component" value="Unassembled WGS sequence"/>
</dbReference>
<evidence type="ECO:0000313" key="10">
    <source>
        <dbReference type="Proteomes" id="UP000075920"/>
    </source>
</evidence>
<evidence type="ECO:0000256" key="7">
    <source>
        <dbReference type="ARBA" id="ARBA00023242"/>
    </source>
</evidence>
<sequence length="218" mass="24695">HVRIKAPAKSGTQYFNYKKYFSVHLQAVADANCKFIVVDVGEYGSRSDSRVFNSSNFYELIRSNQLNIPPPKLLPGITISVPHVFVGNQGYPLKPFLIRPYPQTNTDPAVLIFNESLCLARRCVECAFGLLVAKWRCLKTELQLPSGITFKSLSFSFCMAHNTISSIVYETCEAIWSTLNTEFFPFPTTSTFKRVEKEFFDRWSFPTALVPSMASMCV</sequence>
<dbReference type="GO" id="GO:0046872">
    <property type="term" value="F:metal ion binding"/>
    <property type="evidence" value="ECO:0007669"/>
    <property type="project" value="UniProtKB-KW"/>
</dbReference>
<dbReference type="EnsemblMetazoa" id="AMIN006478-RA">
    <property type="protein sequence ID" value="AMIN006478-PA"/>
    <property type="gene ID" value="AMIN006478"/>
</dbReference>
<evidence type="ECO:0000256" key="2">
    <source>
        <dbReference type="ARBA" id="ARBA00004123"/>
    </source>
</evidence>
<keyword evidence="10" id="KW-1185">Reference proteome</keyword>
<dbReference type="GO" id="GO:0005634">
    <property type="term" value="C:nucleus"/>
    <property type="evidence" value="ECO:0007669"/>
    <property type="project" value="UniProtKB-SubCell"/>
</dbReference>
<dbReference type="VEuPathDB" id="VectorBase:AMIN006478"/>
<dbReference type="InterPro" id="IPR045249">
    <property type="entry name" value="HARBI1-like"/>
</dbReference>
<protein>
    <submittedName>
        <fullName evidence="9">DDE Tnp4 domain-containing protein</fullName>
    </submittedName>
</protein>
<keyword evidence="6" id="KW-0378">Hydrolase</keyword>
<comment type="cofactor">
    <cofactor evidence="1">
        <name>a divalent metal cation</name>
        <dbReference type="ChEBI" id="CHEBI:60240"/>
    </cofactor>
</comment>
<evidence type="ECO:0000256" key="3">
    <source>
        <dbReference type="ARBA" id="ARBA00006958"/>
    </source>
</evidence>
<comment type="similarity">
    <text evidence="3">Belongs to the HARBI1 family.</text>
</comment>
<proteinExistence type="inferred from homology"/>
<evidence type="ECO:0000259" key="8">
    <source>
        <dbReference type="Pfam" id="PF13359"/>
    </source>
</evidence>
<accession>A0A182W805</accession>
<dbReference type="AlphaFoldDB" id="A0A182W805"/>
<reference evidence="9" key="2">
    <citation type="submission" date="2020-05" db="UniProtKB">
        <authorList>
            <consortium name="EnsemblMetazoa"/>
        </authorList>
    </citation>
    <scope>IDENTIFICATION</scope>
    <source>
        <strain evidence="9">MINIMUS1</strain>
    </source>
</reference>
<evidence type="ECO:0000256" key="6">
    <source>
        <dbReference type="ARBA" id="ARBA00022801"/>
    </source>
</evidence>
<feature type="domain" description="DDE Tnp4" evidence="8">
    <location>
        <begin position="1"/>
        <end position="146"/>
    </location>
</feature>
<dbReference type="GO" id="GO:0004518">
    <property type="term" value="F:nuclease activity"/>
    <property type="evidence" value="ECO:0007669"/>
    <property type="project" value="UniProtKB-KW"/>
</dbReference>
<keyword evidence="5" id="KW-0479">Metal-binding</keyword>
<name>A0A182W805_9DIPT</name>
<keyword evidence="7" id="KW-0539">Nucleus</keyword>
<dbReference type="Pfam" id="PF13359">
    <property type="entry name" value="DDE_Tnp_4"/>
    <property type="match status" value="1"/>
</dbReference>
<organism evidence="9 10">
    <name type="scientific">Anopheles minimus</name>
    <dbReference type="NCBI Taxonomy" id="112268"/>
    <lineage>
        <taxon>Eukaryota</taxon>
        <taxon>Metazoa</taxon>
        <taxon>Ecdysozoa</taxon>
        <taxon>Arthropoda</taxon>
        <taxon>Hexapoda</taxon>
        <taxon>Insecta</taxon>
        <taxon>Pterygota</taxon>
        <taxon>Neoptera</taxon>
        <taxon>Endopterygota</taxon>
        <taxon>Diptera</taxon>
        <taxon>Nematocera</taxon>
        <taxon>Culicoidea</taxon>
        <taxon>Culicidae</taxon>
        <taxon>Anophelinae</taxon>
        <taxon>Anopheles</taxon>
    </lineage>
</organism>
<evidence type="ECO:0000313" key="9">
    <source>
        <dbReference type="EnsemblMetazoa" id="AMIN006478-PA"/>
    </source>
</evidence>